<evidence type="ECO:0000313" key="2">
    <source>
        <dbReference type="Proteomes" id="UP000887013"/>
    </source>
</evidence>
<evidence type="ECO:0000313" key="1">
    <source>
        <dbReference type="EMBL" id="GFS57095.1"/>
    </source>
</evidence>
<protein>
    <submittedName>
        <fullName evidence="1">Uncharacterized protein</fullName>
    </submittedName>
</protein>
<organism evidence="1 2">
    <name type="scientific">Nephila pilipes</name>
    <name type="common">Giant wood spider</name>
    <name type="synonym">Nephila maculata</name>
    <dbReference type="NCBI Taxonomy" id="299642"/>
    <lineage>
        <taxon>Eukaryota</taxon>
        <taxon>Metazoa</taxon>
        <taxon>Ecdysozoa</taxon>
        <taxon>Arthropoda</taxon>
        <taxon>Chelicerata</taxon>
        <taxon>Arachnida</taxon>
        <taxon>Araneae</taxon>
        <taxon>Araneomorphae</taxon>
        <taxon>Entelegynae</taxon>
        <taxon>Araneoidea</taxon>
        <taxon>Nephilidae</taxon>
        <taxon>Nephila</taxon>
    </lineage>
</organism>
<gene>
    <name evidence="1" type="ORF">NPIL_643901</name>
</gene>
<keyword evidence="2" id="KW-1185">Reference proteome</keyword>
<dbReference type="AlphaFoldDB" id="A0A8X6MHN2"/>
<dbReference type="OrthoDB" id="6429229at2759"/>
<dbReference type="Proteomes" id="UP000887013">
    <property type="component" value="Unassembled WGS sequence"/>
</dbReference>
<reference evidence="1" key="1">
    <citation type="submission" date="2020-08" db="EMBL/GenBank/DDBJ databases">
        <title>Multicomponent nature underlies the extraordinary mechanical properties of spider dragline silk.</title>
        <authorList>
            <person name="Kono N."/>
            <person name="Nakamura H."/>
            <person name="Mori M."/>
            <person name="Yoshida Y."/>
            <person name="Ohtoshi R."/>
            <person name="Malay A.D."/>
            <person name="Moran D.A.P."/>
            <person name="Tomita M."/>
            <person name="Numata K."/>
            <person name="Arakawa K."/>
        </authorList>
    </citation>
    <scope>NUCLEOTIDE SEQUENCE</scope>
</reference>
<dbReference type="EMBL" id="BMAW01092809">
    <property type="protein sequence ID" value="GFS57095.1"/>
    <property type="molecule type" value="Genomic_DNA"/>
</dbReference>
<comment type="caution">
    <text evidence="1">The sequence shown here is derived from an EMBL/GenBank/DDBJ whole genome shotgun (WGS) entry which is preliminary data.</text>
</comment>
<sequence length="89" mass="9930">MIWNQVKGQIARENKTFKLSDIKDLVIQGTEKVSVQNGMSCINQVTEKKRDVGKIDGLDDEMGVNQNLIISINSDSIDSNSEQTSMEDL</sequence>
<accession>A0A8X6MHN2</accession>
<proteinExistence type="predicted"/>
<name>A0A8X6MHN2_NEPPI</name>